<dbReference type="EMBL" id="JBFOLJ010000001">
    <property type="protein sequence ID" value="KAL2556503.1"/>
    <property type="molecule type" value="Genomic_DNA"/>
</dbReference>
<dbReference type="InterPro" id="IPR036678">
    <property type="entry name" value="MutS_con_dom_sf"/>
</dbReference>
<evidence type="ECO:0000313" key="1">
    <source>
        <dbReference type="EMBL" id="KAL2556503.1"/>
    </source>
</evidence>
<proteinExistence type="predicted"/>
<gene>
    <name evidence="1" type="ORF">Fot_01242</name>
</gene>
<evidence type="ECO:0000313" key="2">
    <source>
        <dbReference type="Proteomes" id="UP001604277"/>
    </source>
</evidence>
<comment type="caution">
    <text evidence="1">The sequence shown here is derived from an EMBL/GenBank/DDBJ whole genome shotgun (WGS) entry which is preliminary data.</text>
</comment>
<protein>
    <submittedName>
        <fullName evidence="1">DNA mismatch repair protein</fullName>
    </submittedName>
</protein>
<dbReference type="AlphaFoldDB" id="A0ABD1X6I3"/>
<keyword evidence="2" id="KW-1185">Reference proteome</keyword>
<accession>A0ABD1X6I3</accession>
<dbReference type="Gene3D" id="3.30.420.110">
    <property type="entry name" value="MutS, connector domain"/>
    <property type="match status" value="1"/>
</dbReference>
<name>A0ABD1X6I3_9LAMI</name>
<dbReference type="Proteomes" id="UP001604277">
    <property type="component" value="Unassembled WGS sequence"/>
</dbReference>
<organism evidence="1 2">
    <name type="scientific">Forsythia ovata</name>
    <dbReference type="NCBI Taxonomy" id="205694"/>
    <lineage>
        <taxon>Eukaryota</taxon>
        <taxon>Viridiplantae</taxon>
        <taxon>Streptophyta</taxon>
        <taxon>Embryophyta</taxon>
        <taxon>Tracheophyta</taxon>
        <taxon>Spermatophyta</taxon>
        <taxon>Magnoliopsida</taxon>
        <taxon>eudicotyledons</taxon>
        <taxon>Gunneridae</taxon>
        <taxon>Pentapetalae</taxon>
        <taxon>asterids</taxon>
        <taxon>lamiids</taxon>
        <taxon>Lamiales</taxon>
        <taxon>Oleaceae</taxon>
        <taxon>Forsythieae</taxon>
        <taxon>Forsythia</taxon>
    </lineage>
</organism>
<sequence length="184" mass="20116">MHINVNLSIHLSQLNLTAHPSGQKTIYKGRGKKCWHSKEAGWGLAQTKVQPTGSGYVDRYLCPSACPIAIPMLGVDCLPGILCELVNAGEDGSYALSVLGGTLFYLKQAFLDETLLGFANFELHALVLVKLWEKKETKESECPALQFLKRSYMANLVMSKPTVQECKNGKIGTNATIVENGVMD</sequence>
<reference evidence="2" key="1">
    <citation type="submission" date="2024-07" db="EMBL/GenBank/DDBJ databases">
        <title>Two chromosome-level genome assemblies of Korean endemic species Abeliophyllum distichum and Forsythia ovata (Oleaceae).</title>
        <authorList>
            <person name="Jang H."/>
        </authorList>
    </citation>
    <scope>NUCLEOTIDE SEQUENCE [LARGE SCALE GENOMIC DNA]</scope>
</reference>